<feature type="compositionally biased region" description="Acidic residues" evidence="6">
    <location>
        <begin position="47"/>
        <end position="63"/>
    </location>
</feature>
<comment type="caution">
    <text evidence="10">The sequence shown here is derived from an EMBL/GenBank/DDBJ whole genome shotgun (WGS) entry which is preliminary data.</text>
</comment>
<dbReference type="STRING" id="1227454.C446_08316"/>
<dbReference type="SMART" id="SM00091">
    <property type="entry name" value="PAS"/>
    <property type="match status" value="3"/>
</dbReference>
<keyword evidence="3" id="KW-0597">Phosphoprotein</keyword>
<feature type="compositionally biased region" description="Low complexity" evidence="6">
    <location>
        <begin position="917"/>
        <end position="929"/>
    </location>
</feature>
<dbReference type="InterPro" id="IPR013655">
    <property type="entry name" value="PAS_fold_3"/>
</dbReference>
<dbReference type="Gene3D" id="2.10.70.100">
    <property type="match status" value="2"/>
</dbReference>
<feature type="domain" description="PAC" evidence="9">
    <location>
        <begin position="239"/>
        <end position="288"/>
    </location>
</feature>
<feature type="domain" description="PAC" evidence="9">
    <location>
        <begin position="490"/>
        <end position="541"/>
    </location>
</feature>
<dbReference type="EC" id="2.7.13.3" evidence="2"/>
<dbReference type="GO" id="GO:0000155">
    <property type="term" value="F:phosphorelay sensor kinase activity"/>
    <property type="evidence" value="ECO:0007669"/>
    <property type="project" value="InterPro"/>
</dbReference>
<dbReference type="InterPro" id="IPR001610">
    <property type="entry name" value="PAC"/>
</dbReference>
<dbReference type="Gene3D" id="1.10.287.130">
    <property type="match status" value="1"/>
</dbReference>
<proteinExistence type="predicted"/>
<dbReference type="PANTHER" id="PTHR43304:SF1">
    <property type="entry name" value="PAC DOMAIN-CONTAINING PROTEIN"/>
    <property type="match status" value="1"/>
</dbReference>
<dbReference type="InterPro" id="IPR036097">
    <property type="entry name" value="HisK_dim/P_sf"/>
</dbReference>
<dbReference type="InterPro" id="IPR003661">
    <property type="entry name" value="HisK_dim/P_dom"/>
</dbReference>
<comment type="catalytic activity">
    <reaction evidence="1">
        <text>ATP + protein L-histidine = ADP + protein N-phospho-L-histidine.</text>
        <dbReference type="EC" id="2.7.13.3"/>
    </reaction>
</comment>
<dbReference type="Pfam" id="PF00512">
    <property type="entry name" value="HisKA"/>
    <property type="match status" value="1"/>
</dbReference>
<sequence length="980" mass="107314">MRVFVLASDRDRGLTVAEQLERSDESLVATVDATVDGAATGWLDVCEGNDDDDDDDDADDGDDGGDKRDHGDEITADCLLYTEARLAASAGSKLARTVESIRDRRPDLPIVCLGDGSLVDPEAALEAGVTDYVLGAVREEGLDRSREAVLARRLRNCGERYRSRRAAAEYRSLFERLPDAVVVHDANGHLIRANPEAAELLGYGCPEQLAEKRVTDIEVGLDSATLESVLCDLTPGETTTVDGRNRRADGTEFPVQVSVRRDETDDDRFVAVVRDVSALAKREQELERSLDLLEQTEVIADAGGWELDCLTGDLRWTEGTRRIYGVGDEYEPTLETVLDFYHPEDRPRIASAVHEAIADGSTFDETGRIVAADGSTRRIRARGEPRCEDGETVRLYGAVWDGTEQHRQRREIRASNAKLEALAAAFPDIALLIGEDGRYLEVYAGEESESLLVDSPDALVGGVLEELLPERQASTLRDAVDRAIESDAIQTVEYRLEVPAGERWFEGRVAPVDNRIDGSRAVVLVARDVTEHKETAAELRQREAHLEQAQALGNIGSWYKDLEEDRIYWSDEVDEIFAVDSDSEHSRYQKERTEGTIDHETFLQYIHPEDEAYVERKWNAAKRGEPYDIEHRIVTADGETKWVRQKAELTFDDGDPVSAVGVVQDVTERKAYERQLESQNERLEVFNRVIRHDLRNRLNVIEGYASMLERKSDDEGKSFARRIQVAAEELRSVGEELHRANSVVTGSAADRRAVELMDVLESAVASLRDRFSGFECSVSGPSASAPVRGAERLEIALEHVLENAIEHNDAAHPRIEVDASTTEGGVDDGIELTIADNGPGIPAAEREILTGQRERSQLEHASGLGLWIATWMVSSLDGEIDLENGTVGGNGDGEDDGSGTVVRLRLPRADPDAVSNGGAIPTTATGAPASSDGEPKEHEEDGPETSGSDDGDGDDDDPTASGPSPSSTPTDRSAGPSWDG</sequence>
<feature type="compositionally biased region" description="Low complexity" evidence="6">
    <location>
        <begin position="959"/>
        <end position="971"/>
    </location>
</feature>
<reference evidence="10 11" key="1">
    <citation type="journal article" date="2014" name="PLoS Genet.">
        <title>Phylogenetically driven sequencing of extremely halophilic archaea reveals strategies for static and dynamic osmo-response.</title>
        <authorList>
            <person name="Becker E.A."/>
            <person name="Seitzer P.M."/>
            <person name="Tritt A."/>
            <person name="Larsen D."/>
            <person name="Krusor M."/>
            <person name="Yao A.I."/>
            <person name="Wu D."/>
            <person name="Madern D."/>
            <person name="Eisen J.A."/>
            <person name="Darling A.E."/>
            <person name="Facciotti M.T."/>
        </authorList>
    </citation>
    <scope>NUCLEOTIDE SEQUENCE [LARGE SCALE GENOMIC DNA]</scope>
    <source>
        <strain evidence="10 11">JCM 10879</strain>
    </source>
</reference>
<feature type="domain" description="Histidine kinase" evidence="7">
    <location>
        <begin position="689"/>
        <end position="910"/>
    </location>
</feature>
<dbReference type="PROSITE" id="PS50109">
    <property type="entry name" value="HIS_KIN"/>
    <property type="match status" value="1"/>
</dbReference>
<dbReference type="SMART" id="SM00387">
    <property type="entry name" value="HATPase_c"/>
    <property type="match status" value="1"/>
</dbReference>
<dbReference type="InterPro" id="IPR003594">
    <property type="entry name" value="HATPase_dom"/>
</dbReference>
<dbReference type="InterPro" id="IPR052162">
    <property type="entry name" value="Sensor_kinase/Photoreceptor"/>
</dbReference>
<dbReference type="AlphaFoldDB" id="M0M1G0"/>
<feature type="compositionally biased region" description="Acidic residues" evidence="6">
    <location>
        <begin position="940"/>
        <end position="958"/>
    </location>
</feature>
<evidence type="ECO:0000256" key="6">
    <source>
        <dbReference type="SAM" id="MobiDB-lite"/>
    </source>
</evidence>
<dbReference type="PROSITE" id="PS50113">
    <property type="entry name" value="PAC"/>
    <property type="match status" value="3"/>
</dbReference>
<evidence type="ECO:0000259" key="8">
    <source>
        <dbReference type="PROSITE" id="PS50112"/>
    </source>
</evidence>
<dbReference type="PATRIC" id="fig|1227454.3.peg.1677"/>
<accession>M0M1G0</accession>
<dbReference type="InterPro" id="IPR005467">
    <property type="entry name" value="His_kinase_dom"/>
</dbReference>
<keyword evidence="4" id="KW-0808">Transferase</keyword>
<protein>
    <recommendedName>
        <fullName evidence="2">histidine kinase</fullName>
        <ecNumber evidence="2">2.7.13.3</ecNumber>
    </recommendedName>
</protein>
<feature type="domain" description="PAS" evidence="8">
    <location>
        <begin position="166"/>
        <end position="217"/>
    </location>
</feature>
<dbReference type="SUPFAM" id="SSF47384">
    <property type="entry name" value="Homodimeric domain of signal transducing histidine kinase"/>
    <property type="match status" value="1"/>
</dbReference>
<dbReference type="Pfam" id="PF13426">
    <property type="entry name" value="PAS_9"/>
    <property type="match status" value="1"/>
</dbReference>
<dbReference type="CDD" id="cd00082">
    <property type="entry name" value="HisKA"/>
    <property type="match status" value="1"/>
</dbReference>
<name>M0M1G0_9EURY</name>
<dbReference type="InterPro" id="IPR000014">
    <property type="entry name" value="PAS"/>
</dbReference>
<evidence type="ECO:0000256" key="4">
    <source>
        <dbReference type="ARBA" id="ARBA00022679"/>
    </source>
</evidence>
<dbReference type="Proteomes" id="UP000011607">
    <property type="component" value="Unassembled WGS sequence"/>
</dbReference>
<evidence type="ECO:0000313" key="11">
    <source>
        <dbReference type="Proteomes" id="UP000011607"/>
    </source>
</evidence>
<dbReference type="PROSITE" id="PS50112">
    <property type="entry name" value="PAS"/>
    <property type="match status" value="2"/>
</dbReference>
<dbReference type="SMART" id="SM00086">
    <property type="entry name" value="PAC"/>
    <property type="match status" value="4"/>
</dbReference>
<dbReference type="InterPro" id="IPR035965">
    <property type="entry name" value="PAS-like_dom_sf"/>
</dbReference>
<dbReference type="NCBIfam" id="TIGR00229">
    <property type="entry name" value="sensory_box"/>
    <property type="match status" value="3"/>
</dbReference>
<dbReference type="SUPFAM" id="SSF55874">
    <property type="entry name" value="ATPase domain of HSP90 chaperone/DNA topoisomerase II/histidine kinase"/>
    <property type="match status" value="1"/>
</dbReference>
<keyword evidence="11" id="KW-1185">Reference proteome</keyword>
<dbReference type="eggNOG" id="arCOG02360">
    <property type="taxonomic scope" value="Archaea"/>
</dbReference>
<feature type="domain" description="PAS" evidence="8">
    <location>
        <begin position="282"/>
        <end position="360"/>
    </location>
</feature>
<evidence type="ECO:0000256" key="1">
    <source>
        <dbReference type="ARBA" id="ARBA00000085"/>
    </source>
</evidence>
<evidence type="ECO:0000256" key="3">
    <source>
        <dbReference type="ARBA" id="ARBA00022553"/>
    </source>
</evidence>
<evidence type="ECO:0000256" key="5">
    <source>
        <dbReference type="ARBA" id="ARBA00022777"/>
    </source>
</evidence>
<dbReference type="InterPro" id="IPR013656">
    <property type="entry name" value="PAS_4"/>
</dbReference>
<evidence type="ECO:0000256" key="2">
    <source>
        <dbReference type="ARBA" id="ARBA00012438"/>
    </source>
</evidence>
<dbReference type="Pfam" id="PF08448">
    <property type="entry name" value="PAS_4"/>
    <property type="match status" value="1"/>
</dbReference>
<dbReference type="InterPro" id="IPR000700">
    <property type="entry name" value="PAS-assoc_C"/>
</dbReference>
<dbReference type="PANTHER" id="PTHR43304">
    <property type="entry name" value="PHYTOCHROME-LIKE PROTEIN CPH1"/>
    <property type="match status" value="1"/>
</dbReference>
<gene>
    <name evidence="10" type="ORF">C446_08316</name>
</gene>
<dbReference type="SUPFAM" id="SSF55785">
    <property type="entry name" value="PYP-like sensor domain (PAS domain)"/>
    <property type="match status" value="4"/>
</dbReference>
<dbReference type="Pfam" id="PF08447">
    <property type="entry name" value="PAS_3"/>
    <property type="match status" value="2"/>
</dbReference>
<evidence type="ECO:0000313" key="10">
    <source>
        <dbReference type="EMBL" id="EMA39657.1"/>
    </source>
</evidence>
<feature type="region of interest" description="Disordered" evidence="6">
    <location>
        <begin position="909"/>
        <end position="980"/>
    </location>
</feature>
<keyword evidence="5 10" id="KW-0418">Kinase</keyword>
<dbReference type="InterPro" id="IPR036890">
    <property type="entry name" value="HATPase_C_sf"/>
</dbReference>
<evidence type="ECO:0000259" key="9">
    <source>
        <dbReference type="PROSITE" id="PS50113"/>
    </source>
</evidence>
<dbReference type="EMBL" id="AOMA01000080">
    <property type="protein sequence ID" value="EMA39657.1"/>
    <property type="molecule type" value="Genomic_DNA"/>
</dbReference>
<dbReference type="Pfam" id="PF02518">
    <property type="entry name" value="HATPase_c"/>
    <property type="match status" value="1"/>
</dbReference>
<evidence type="ECO:0000259" key="7">
    <source>
        <dbReference type="PROSITE" id="PS50109"/>
    </source>
</evidence>
<feature type="domain" description="PAC" evidence="9">
    <location>
        <begin position="627"/>
        <end position="678"/>
    </location>
</feature>
<dbReference type="CDD" id="cd00075">
    <property type="entry name" value="HATPase"/>
    <property type="match status" value="1"/>
</dbReference>
<dbReference type="CDD" id="cd00130">
    <property type="entry name" value="PAS"/>
    <property type="match status" value="4"/>
</dbReference>
<dbReference type="Gene3D" id="3.30.565.10">
    <property type="entry name" value="Histidine kinase-like ATPase, C-terminal domain"/>
    <property type="match status" value="1"/>
</dbReference>
<organism evidence="10 11">
    <name type="scientific">Halobiforma nitratireducens JCM 10879</name>
    <dbReference type="NCBI Taxonomy" id="1227454"/>
    <lineage>
        <taxon>Archaea</taxon>
        <taxon>Methanobacteriati</taxon>
        <taxon>Methanobacteriota</taxon>
        <taxon>Stenosarchaea group</taxon>
        <taxon>Halobacteria</taxon>
        <taxon>Halobacteriales</taxon>
        <taxon>Natrialbaceae</taxon>
        <taxon>Halobiforma</taxon>
    </lineage>
</organism>
<dbReference type="Gene3D" id="3.30.450.20">
    <property type="entry name" value="PAS domain"/>
    <property type="match status" value="4"/>
</dbReference>
<dbReference type="eggNOG" id="arCOG02333">
    <property type="taxonomic scope" value="Archaea"/>
</dbReference>
<feature type="region of interest" description="Disordered" evidence="6">
    <location>
        <begin position="43"/>
        <end position="70"/>
    </location>
</feature>